<proteinExistence type="predicted"/>
<dbReference type="EMBL" id="JAAFGS010000010">
    <property type="protein sequence ID" value="NGZ77677.1"/>
    <property type="molecule type" value="Genomic_DNA"/>
</dbReference>
<accession>A0ABX0F9Q7</accession>
<evidence type="ECO:0000256" key="1">
    <source>
        <dbReference type="SAM" id="MobiDB-lite"/>
    </source>
</evidence>
<dbReference type="Proteomes" id="UP000800303">
    <property type="component" value="Unassembled WGS sequence"/>
</dbReference>
<feature type="region of interest" description="Disordered" evidence="1">
    <location>
        <begin position="201"/>
        <end position="220"/>
    </location>
</feature>
<organism evidence="2 3">
    <name type="scientific">Saccharibacillus alkalitolerans</name>
    <dbReference type="NCBI Taxonomy" id="2705290"/>
    <lineage>
        <taxon>Bacteria</taxon>
        <taxon>Bacillati</taxon>
        <taxon>Bacillota</taxon>
        <taxon>Bacilli</taxon>
        <taxon>Bacillales</taxon>
        <taxon>Paenibacillaceae</taxon>
        <taxon>Saccharibacillus</taxon>
    </lineage>
</organism>
<dbReference type="RefSeq" id="WP_166278532.1">
    <property type="nucleotide sequence ID" value="NZ_JAAFGS010000010.1"/>
</dbReference>
<evidence type="ECO:0000313" key="2">
    <source>
        <dbReference type="EMBL" id="NGZ77677.1"/>
    </source>
</evidence>
<gene>
    <name evidence="2" type="ORF">GYN08_20500</name>
</gene>
<dbReference type="SUPFAM" id="SSF48371">
    <property type="entry name" value="ARM repeat"/>
    <property type="match status" value="1"/>
</dbReference>
<comment type="caution">
    <text evidence="2">The sequence shown here is derived from an EMBL/GenBank/DDBJ whole genome shotgun (WGS) entry which is preliminary data.</text>
</comment>
<sequence>MTIENKLRRLGAALPERAADALERHARLQREKEFALRLMGEEEIREMLDAIGGIDVFRYLLPLWTDDNSNYAAVYFGGPLEGRVCYLNHGETDNSPAFRSVESFVARLEQDERQDWDDLQKEYPYPADVPQSEADARSVRELFDLLEQADLDEDVRTQQAFGLMALTSRDKLPVLLPFLEDEDPYVRERAAEIFKHHGVSPGKLKRDLTLNANENENHKE</sequence>
<name>A0ABX0F9Q7_9BACL</name>
<keyword evidence="3" id="KW-1185">Reference proteome</keyword>
<dbReference type="InterPro" id="IPR011989">
    <property type="entry name" value="ARM-like"/>
</dbReference>
<dbReference type="Gene3D" id="1.25.10.10">
    <property type="entry name" value="Leucine-rich Repeat Variant"/>
    <property type="match status" value="1"/>
</dbReference>
<reference evidence="2 3" key="1">
    <citation type="submission" date="2020-01" db="EMBL/GenBank/DDBJ databases">
        <title>Polyphasic characterisation and genomic insights into a novel alkali tolerant bacterium VR-M41.</title>
        <authorList>
            <person name="Vemuluri V.R."/>
        </authorList>
    </citation>
    <scope>NUCLEOTIDE SEQUENCE [LARGE SCALE GENOMIC DNA]</scope>
    <source>
        <strain evidence="2 3">VR-M41</strain>
    </source>
</reference>
<protein>
    <submittedName>
        <fullName evidence="2">HEAT repeat domain-containing protein</fullName>
    </submittedName>
</protein>
<dbReference type="InterPro" id="IPR016024">
    <property type="entry name" value="ARM-type_fold"/>
</dbReference>
<evidence type="ECO:0000313" key="3">
    <source>
        <dbReference type="Proteomes" id="UP000800303"/>
    </source>
</evidence>